<dbReference type="Proteomes" id="UP001153636">
    <property type="component" value="Chromosome 8"/>
</dbReference>
<accession>A0A9P0D9E5</accession>
<evidence type="ECO:0000313" key="6">
    <source>
        <dbReference type="EMBL" id="CAH1114056.1"/>
    </source>
</evidence>
<dbReference type="InterPro" id="IPR001608">
    <property type="entry name" value="Ala_racemase_N"/>
</dbReference>
<dbReference type="HAMAP" id="MF_02087">
    <property type="entry name" value="PLP_homeostasis"/>
    <property type="match status" value="1"/>
</dbReference>
<dbReference type="CDD" id="cd06822">
    <property type="entry name" value="PLPDE_III_YBL036c_euk"/>
    <property type="match status" value="1"/>
</dbReference>
<evidence type="ECO:0000256" key="1">
    <source>
        <dbReference type="ARBA" id="ARBA00022898"/>
    </source>
</evidence>
<evidence type="ECO:0000256" key="3">
    <source>
        <dbReference type="PIRSR" id="PIRSR004848-1"/>
    </source>
</evidence>
<feature type="domain" description="Alanine racemase N-terminal" evidence="5">
    <location>
        <begin position="46"/>
        <end position="256"/>
    </location>
</feature>
<comment type="similarity">
    <text evidence="2 4">Belongs to the pyridoxal phosphate-binding protein YggS/PROSC family.</text>
</comment>
<feature type="modified residue" description="N6-(pyridoxal phosphate)lysine" evidence="2 3">
    <location>
        <position position="53"/>
    </location>
</feature>
<evidence type="ECO:0000256" key="2">
    <source>
        <dbReference type="HAMAP-Rule" id="MF_03225"/>
    </source>
</evidence>
<dbReference type="PANTHER" id="PTHR10146:SF14">
    <property type="entry name" value="PYRIDOXAL PHOSPHATE HOMEOSTASIS PROTEIN"/>
    <property type="match status" value="1"/>
</dbReference>
<dbReference type="EMBL" id="OV651820">
    <property type="protein sequence ID" value="CAH1114056.1"/>
    <property type="molecule type" value="Genomic_DNA"/>
</dbReference>
<dbReference type="InterPro" id="IPR011078">
    <property type="entry name" value="PyrdxlP_homeostasis"/>
</dbReference>
<comment type="cofactor">
    <cofactor evidence="3">
        <name>pyridoxal 5'-phosphate</name>
        <dbReference type="ChEBI" id="CHEBI:597326"/>
    </cofactor>
</comment>
<evidence type="ECO:0000256" key="4">
    <source>
        <dbReference type="RuleBase" id="RU004514"/>
    </source>
</evidence>
<gene>
    <name evidence="6" type="ORF">PSYICH_LOCUS14875</name>
</gene>
<dbReference type="Pfam" id="PF01168">
    <property type="entry name" value="Ala_racemase_N"/>
    <property type="match status" value="1"/>
</dbReference>
<keyword evidence="1 2" id="KW-0663">Pyridoxal phosphate</keyword>
<dbReference type="Gene3D" id="3.20.20.10">
    <property type="entry name" value="Alanine racemase"/>
    <property type="match status" value="1"/>
</dbReference>
<reference evidence="6" key="1">
    <citation type="submission" date="2022-01" db="EMBL/GenBank/DDBJ databases">
        <authorList>
            <person name="King R."/>
        </authorList>
    </citation>
    <scope>NUCLEOTIDE SEQUENCE</scope>
</reference>
<comment type="function">
    <text evidence="2">Pyridoxal 5'-phosphate (PLP)-binding protein, which may be involved in intracellular homeostatic regulation of pyridoxal 5'-phosphate (PLP), the active form of vitamin B6.</text>
</comment>
<dbReference type="InterPro" id="IPR029066">
    <property type="entry name" value="PLP-binding_barrel"/>
</dbReference>
<dbReference type="FunFam" id="3.20.20.10:FF:000007">
    <property type="entry name" value="Pyridoxal phosphate homeostasis protein"/>
    <property type="match status" value="1"/>
</dbReference>
<dbReference type="OrthoDB" id="10264196at2759"/>
<evidence type="ECO:0000313" key="7">
    <source>
        <dbReference type="Proteomes" id="UP001153636"/>
    </source>
</evidence>
<dbReference type="AlphaFoldDB" id="A0A9P0D9E5"/>
<proteinExistence type="inferred from homology"/>
<sequence>MSFTTTILPTLKRMTEVDIKQGLKIVLNKIEVACSERNPELQAIQPTLVAVSKTKPVNLIVAAYEEGQRHFGENYVQELEEKANNPIILEKCKDIRWHFIGHLQSNKVNKILCLPNIYIIETVDSQKLAATLDKNWAKFKISDSKLRIMIQVNTSGEEEKNGVPPAEVTNVVKFVLNDCSNLELDGLMTIGKFGYDAADGPNPDFVCLKKCRDELCQELGIDWKDVGLSMGMSDDFEHAIDLGSTNVRVGSSIFGFRAKKTEIV</sequence>
<evidence type="ECO:0000259" key="5">
    <source>
        <dbReference type="Pfam" id="PF01168"/>
    </source>
</evidence>
<organism evidence="6 7">
    <name type="scientific">Psylliodes chrysocephalus</name>
    <dbReference type="NCBI Taxonomy" id="3402493"/>
    <lineage>
        <taxon>Eukaryota</taxon>
        <taxon>Metazoa</taxon>
        <taxon>Ecdysozoa</taxon>
        <taxon>Arthropoda</taxon>
        <taxon>Hexapoda</taxon>
        <taxon>Insecta</taxon>
        <taxon>Pterygota</taxon>
        <taxon>Neoptera</taxon>
        <taxon>Endopterygota</taxon>
        <taxon>Coleoptera</taxon>
        <taxon>Polyphaga</taxon>
        <taxon>Cucujiformia</taxon>
        <taxon>Chrysomeloidea</taxon>
        <taxon>Chrysomelidae</taxon>
        <taxon>Galerucinae</taxon>
        <taxon>Alticini</taxon>
        <taxon>Psylliodes</taxon>
    </lineage>
</organism>
<dbReference type="PANTHER" id="PTHR10146">
    <property type="entry name" value="PROLINE SYNTHETASE CO-TRANSCRIBED BACTERIAL HOMOLOG PROTEIN"/>
    <property type="match status" value="1"/>
</dbReference>
<dbReference type="GO" id="GO:0030170">
    <property type="term" value="F:pyridoxal phosphate binding"/>
    <property type="evidence" value="ECO:0007669"/>
    <property type="project" value="UniProtKB-UniRule"/>
</dbReference>
<name>A0A9P0D9E5_9CUCU</name>
<protein>
    <recommendedName>
        <fullName evidence="2">Pyridoxal phosphate homeostasis protein</fullName>
        <shortName evidence="2">PLP homeostasis protein</shortName>
    </recommendedName>
</protein>
<dbReference type="SUPFAM" id="SSF51419">
    <property type="entry name" value="PLP-binding barrel"/>
    <property type="match status" value="1"/>
</dbReference>
<dbReference type="PROSITE" id="PS01211">
    <property type="entry name" value="UPF0001"/>
    <property type="match status" value="1"/>
</dbReference>
<dbReference type="PIRSF" id="PIRSF004848">
    <property type="entry name" value="YBL036c_PLPDEIII"/>
    <property type="match status" value="1"/>
</dbReference>
<dbReference type="NCBIfam" id="TIGR00044">
    <property type="entry name" value="YggS family pyridoxal phosphate-dependent enzyme"/>
    <property type="match status" value="1"/>
</dbReference>
<keyword evidence="7" id="KW-1185">Reference proteome</keyword>